<keyword evidence="3" id="KW-1185">Reference proteome</keyword>
<dbReference type="PANTHER" id="PTHR33639:SF2">
    <property type="entry name" value="DUF393 DOMAIN-CONTAINING PROTEIN"/>
    <property type="match status" value="1"/>
</dbReference>
<feature type="transmembrane region" description="Helical" evidence="1">
    <location>
        <begin position="234"/>
        <end position="253"/>
    </location>
</feature>
<evidence type="ECO:0000313" key="2">
    <source>
        <dbReference type="EMBL" id="MBD8524992.1"/>
    </source>
</evidence>
<gene>
    <name evidence="2" type="ORF">IFO71_04485</name>
</gene>
<sequence length="411" mass="45302">MTTRWTGGHYSLYRALLGGYLVVHFAMLLPFAAEVFATGGTVAHGRLSPLFGVLPNPLMLADGPWAVTAWVALGALCGAALAVGWSDRVAALLVVLILGWLFQRNPLIANPSLPLLGWLLVLHLFAPPHPYGSLAGAIHGTQPSWRLPAHLFLAVWVILALSYSHSGWTKLASPSWVEGHTIRLVLENPLARDHFLREWALSTPPIVLQLLTWLVLWLELLFAPLALVQRLRPWVWLSMLLAQCGFLLFLNFADLTFPMLLVHLLTFDPAWLSKYEQRAPATVLFDGHCAFCHATVRIAIHEDAEQRLCFAPLSGETAASLSDTAMPFDGDDSIVVVDQAGRRETKSRAVAAVLERLGGLWLPLAWLLRLLPRGLADYGYDLLGRWRYLLAGRIESAACRVVAGSAHRLLP</sequence>
<evidence type="ECO:0000256" key="1">
    <source>
        <dbReference type="SAM" id="Phobius"/>
    </source>
</evidence>
<comment type="caution">
    <text evidence="2">The sequence shown here is derived from an EMBL/GenBank/DDBJ whole genome shotgun (WGS) entry which is preliminary data.</text>
</comment>
<keyword evidence="1" id="KW-0812">Transmembrane</keyword>
<dbReference type="InterPro" id="IPR052927">
    <property type="entry name" value="DCC_oxidoreductase"/>
</dbReference>
<keyword evidence="1" id="KW-1133">Transmembrane helix</keyword>
<dbReference type="Pfam" id="PF04134">
    <property type="entry name" value="DCC1-like"/>
    <property type="match status" value="1"/>
</dbReference>
<dbReference type="AlphaFoldDB" id="A0AAW3ZJX1"/>
<feature type="transmembrane region" description="Helical" evidence="1">
    <location>
        <begin position="12"/>
        <end position="33"/>
    </location>
</feature>
<protein>
    <submittedName>
        <fullName evidence="2">DUF393 domain-containing protein</fullName>
    </submittedName>
</protein>
<reference evidence="2 3" key="1">
    <citation type="submission" date="2020-09" db="EMBL/GenBank/DDBJ databases">
        <title>Pseudoxanthomonas sp. CAU 1598 isolated from sand of Yaerae Beach.</title>
        <authorList>
            <person name="Kim W."/>
        </authorList>
    </citation>
    <scope>NUCLEOTIDE SEQUENCE [LARGE SCALE GENOMIC DNA]</scope>
    <source>
        <strain evidence="2 3">CAU 1598</strain>
    </source>
</reference>
<dbReference type="PANTHER" id="PTHR33639">
    <property type="entry name" value="THIOL-DISULFIDE OXIDOREDUCTASE DCC"/>
    <property type="match status" value="1"/>
</dbReference>
<feature type="transmembrane region" description="Helical" evidence="1">
    <location>
        <begin position="206"/>
        <end position="228"/>
    </location>
</feature>
<name>A0AAW3ZJX1_9GAMM</name>
<proteinExistence type="predicted"/>
<dbReference type="GO" id="GO:0015035">
    <property type="term" value="F:protein-disulfide reductase activity"/>
    <property type="evidence" value="ECO:0007669"/>
    <property type="project" value="InterPro"/>
</dbReference>
<dbReference type="EMBL" id="JACYTR010000006">
    <property type="protein sequence ID" value="MBD8524992.1"/>
    <property type="molecule type" value="Genomic_DNA"/>
</dbReference>
<feature type="transmembrane region" description="Helical" evidence="1">
    <location>
        <begin position="145"/>
        <end position="163"/>
    </location>
</feature>
<organism evidence="2 3">
    <name type="scientific">Pseudomarimonas arenosa</name>
    <dbReference type="NCBI Taxonomy" id="2774145"/>
    <lineage>
        <taxon>Bacteria</taxon>
        <taxon>Pseudomonadati</taxon>
        <taxon>Pseudomonadota</taxon>
        <taxon>Gammaproteobacteria</taxon>
        <taxon>Lysobacterales</taxon>
        <taxon>Lysobacteraceae</taxon>
        <taxon>Pseudomarimonas</taxon>
    </lineage>
</organism>
<feature type="transmembrane region" description="Helical" evidence="1">
    <location>
        <begin position="67"/>
        <end position="100"/>
    </location>
</feature>
<keyword evidence="1" id="KW-0472">Membrane</keyword>
<dbReference type="RefSeq" id="WP_192028344.1">
    <property type="nucleotide sequence ID" value="NZ_JACYTR010000006.1"/>
</dbReference>
<evidence type="ECO:0000313" key="3">
    <source>
        <dbReference type="Proteomes" id="UP000613768"/>
    </source>
</evidence>
<dbReference type="InterPro" id="IPR007263">
    <property type="entry name" value="DCC1-like"/>
</dbReference>
<accession>A0AAW3ZJX1</accession>
<dbReference type="Proteomes" id="UP000613768">
    <property type="component" value="Unassembled WGS sequence"/>
</dbReference>